<protein>
    <submittedName>
        <fullName evidence="1">Uncharacterized protein</fullName>
    </submittedName>
</protein>
<reference evidence="1 2" key="1">
    <citation type="submission" date="2020-05" db="EMBL/GenBank/DDBJ databases">
        <title>Biological and Genomic Analysis of Vibrio Phage vB_ValS_X1 Sheds Novel Insights into Evolution and Interaction of Vibrio-phage.</title>
        <authorList>
            <person name="Zhong W."/>
            <person name="Yang Y."/>
            <person name="Cai L."/>
            <person name="Xu J."/>
            <person name="Zhang R."/>
        </authorList>
    </citation>
    <scope>NUCLEOTIDE SEQUENCE [LARGE SCALE GENOMIC DNA]</scope>
</reference>
<gene>
    <name evidence="1" type="ORF">vBValSX1_143</name>
</gene>
<dbReference type="Proteomes" id="UP000509161">
    <property type="component" value="Segment"/>
</dbReference>
<evidence type="ECO:0000313" key="1">
    <source>
        <dbReference type="EMBL" id="QKN88536.1"/>
    </source>
</evidence>
<sequence>MRTSIFHRVNGQLDDMIREFGYVKTANALTDLYEKDVLSETECSTLRFVLSMQVSDYNEDLAEALIGCGKIEVEFQPNKRCGVYDESFEARHNRDRLENNQLTKWVDSPIFDQPQPQLELRFYGTC</sequence>
<organism evidence="1 2">
    <name type="scientific">Vibrio phage vB_ValS_X1</name>
    <dbReference type="NCBI Taxonomy" id="2736341"/>
    <lineage>
        <taxon>Viruses</taxon>
        <taxon>Duplodnaviria</taxon>
        <taxon>Heunggongvirae</taxon>
        <taxon>Uroviricota</taxon>
        <taxon>Caudoviricetes</taxon>
        <taxon>Demerecviridae</taxon>
        <taxon>Pogseptimavirus</taxon>
        <taxon>Pogseptimavirus VspSw1</taxon>
    </lineage>
</organism>
<proteinExistence type="predicted"/>
<dbReference type="EMBL" id="MT442039">
    <property type="protein sequence ID" value="QKN88536.1"/>
    <property type="molecule type" value="Genomic_DNA"/>
</dbReference>
<accession>A0A6M9Z783</accession>
<evidence type="ECO:0000313" key="2">
    <source>
        <dbReference type="Proteomes" id="UP000509161"/>
    </source>
</evidence>
<name>A0A6M9Z783_9CAUD</name>